<dbReference type="InterPro" id="IPR015422">
    <property type="entry name" value="PyrdxlP-dep_Trfase_small"/>
</dbReference>
<feature type="domain" description="Aminotransferase class I/classII large" evidence="7">
    <location>
        <begin position="28"/>
        <end position="377"/>
    </location>
</feature>
<evidence type="ECO:0000259" key="7">
    <source>
        <dbReference type="Pfam" id="PF00155"/>
    </source>
</evidence>
<keyword evidence="6" id="KW-0663">Pyridoxal phosphate</keyword>
<dbReference type="GO" id="GO:0030170">
    <property type="term" value="F:pyridoxal phosphate binding"/>
    <property type="evidence" value="ECO:0007669"/>
    <property type="project" value="InterPro"/>
</dbReference>
<dbReference type="KEGG" id="psyt:DSAG12_00485"/>
<dbReference type="InterPro" id="IPR004839">
    <property type="entry name" value="Aminotransferase_I/II_large"/>
</dbReference>
<proteinExistence type="inferred from homology"/>
<sequence>MKQLSDAILNSQKSAIRKLFELLLQSSDGISFGIGQPDFTSPDFVNKEIIKALNEHKTQYAPALGLPTLRRVVAQKFQKENNMKGVENENIMITNGGSQALQLSFAVLSNPGDEMIMSSPNFLSYIYLASYYHLKLVEVPRLENYGPNLDAIRKAITPKTKFIMINSPNNPTGYVYSKKQMDELVQIVLENDLYLVSDEVYENFLYNDHIHISPGSYDEMMDRTLTLNALSKTFGATGLRLGYVAANKEIIELMEKYGQYTAAGVNHPTQYGAIEALTKGNPDIPQILQNYDKKRKFTLKRLKELQFDVVEPYGAFYIMPRLNPNWNMTSEVFSNDLVKEEHVACVPGNGFGSYSDYSLRISYATSDELLEEGFNRIERFLKKRSLT</sequence>
<reference evidence="8 9" key="2">
    <citation type="journal article" date="2024" name="Int. J. Syst. Evol. Microbiol.">
        <title>Promethearchaeum syntrophicum gen. nov., sp. nov., an anaerobic, obligately syntrophic archaeon, the first isolate of the lineage 'Asgard' archaea, and proposal of the new archaeal phylum Promethearchaeota phyl. nov. and kingdom Promethearchaeati regn. nov.</title>
        <authorList>
            <person name="Imachi H."/>
            <person name="Nobu M.K."/>
            <person name="Kato S."/>
            <person name="Takaki Y."/>
            <person name="Miyazaki M."/>
            <person name="Miyata M."/>
            <person name="Ogawara M."/>
            <person name="Saito Y."/>
            <person name="Sakai S."/>
            <person name="Tahara Y.O."/>
            <person name="Takano Y."/>
            <person name="Tasumi E."/>
            <person name="Uematsu K."/>
            <person name="Yoshimura T."/>
            <person name="Itoh T."/>
            <person name="Ohkuma M."/>
            <person name="Takai K."/>
        </authorList>
    </citation>
    <scope>NUCLEOTIDE SEQUENCE [LARGE SCALE GENOMIC DNA]</scope>
    <source>
        <strain evidence="8 9">MK-D1</strain>
    </source>
</reference>
<name>A0A5B9D6K6_9ARCH</name>
<protein>
    <submittedName>
        <fullName evidence="8">Pyridoxal phosphate-dependent aminotransferase</fullName>
    </submittedName>
</protein>
<evidence type="ECO:0000256" key="4">
    <source>
        <dbReference type="ARBA" id="ARBA00022576"/>
    </source>
</evidence>
<evidence type="ECO:0000256" key="2">
    <source>
        <dbReference type="ARBA" id="ARBA00007441"/>
    </source>
</evidence>
<organism evidence="8 9">
    <name type="scientific">Promethearchaeum syntrophicum</name>
    <dbReference type="NCBI Taxonomy" id="2594042"/>
    <lineage>
        <taxon>Archaea</taxon>
        <taxon>Promethearchaeati</taxon>
        <taxon>Promethearchaeota</taxon>
        <taxon>Promethearchaeia</taxon>
        <taxon>Promethearchaeales</taxon>
        <taxon>Promethearchaeaceae</taxon>
        <taxon>Promethearchaeum</taxon>
    </lineage>
</organism>
<dbReference type="EMBL" id="CP042905">
    <property type="protein sequence ID" value="QEE14672.1"/>
    <property type="molecule type" value="Genomic_DNA"/>
</dbReference>
<dbReference type="Pfam" id="PF00155">
    <property type="entry name" value="Aminotran_1_2"/>
    <property type="match status" value="1"/>
</dbReference>
<comment type="similarity">
    <text evidence="2">Belongs to the class-I pyridoxal-phosphate-dependent aminotransferase family.</text>
</comment>
<accession>A0A5B9D6K6</accession>
<dbReference type="Gene3D" id="3.90.1150.10">
    <property type="entry name" value="Aspartate Aminotransferase, domain 1"/>
    <property type="match status" value="1"/>
</dbReference>
<dbReference type="GeneID" id="41328486"/>
<dbReference type="RefSeq" id="WP_147661615.1">
    <property type="nucleotide sequence ID" value="NZ_CP042905.2"/>
</dbReference>
<dbReference type="Proteomes" id="UP000321408">
    <property type="component" value="Chromosome"/>
</dbReference>
<dbReference type="InterPro" id="IPR015424">
    <property type="entry name" value="PyrdxlP-dep_Trfase"/>
</dbReference>
<dbReference type="SUPFAM" id="SSF53383">
    <property type="entry name" value="PLP-dependent transferases"/>
    <property type="match status" value="1"/>
</dbReference>
<evidence type="ECO:0000256" key="1">
    <source>
        <dbReference type="ARBA" id="ARBA00001933"/>
    </source>
</evidence>
<evidence type="ECO:0000256" key="5">
    <source>
        <dbReference type="ARBA" id="ARBA00022679"/>
    </source>
</evidence>
<dbReference type="CDD" id="cd00609">
    <property type="entry name" value="AAT_like"/>
    <property type="match status" value="1"/>
</dbReference>
<evidence type="ECO:0000313" key="9">
    <source>
        <dbReference type="Proteomes" id="UP000321408"/>
    </source>
</evidence>
<dbReference type="InterPro" id="IPR050596">
    <property type="entry name" value="AspAT/PAT-like"/>
</dbReference>
<dbReference type="OrthoDB" id="372018at2157"/>
<dbReference type="PANTHER" id="PTHR46383">
    <property type="entry name" value="ASPARTATE AMINOTRANSFERASE"/>
    <property type="match status" value="1"/>
</dbReference>
<dbReference type="Gene3D" id="3.40.640.10">
    <property type="entry name" value="Type I PLP-dependent aspartate aminotransferase-like (Major domain)"/>
    <property type="match status" value="1"/>
</dbReference>
<reference evidence="8 9" key="1">
    <citation type="journal article" date="2020" name="Nature">
        <title>Isolation of an archaeon at the prokaryote-eukaryote interface.</title>
        <authorList>
            <person name="Imachi H."/>
            <person name="Nobu M.K."/>
            <person name="Nakahara N."/>
            <person name="Morono Y."/>
            <person name="Ogawara M."/>
            <person name="Takaki Y."/>
            <person name="Takano Y."/>
            <person name="Uematsu K."/>
            <person name="Ikuta T."/>
            <person name="Ito M."/>
            <person name="Matsui Y."/>
            <person name="Miyazaki M."/>
            <person name="Murata K."/>
            <person name="Saito Y."/>
            <person name="Sakai S."/>
            <person name="Song C."/>
            <person name="Tasumi E."/>
            <person name="Yamanaka Y."/>
            <person name="Yamaguchi T."/>
            <person name="Kamagata Y."/>
            <person name="Tamaki H."/>
            <person name="Takai K."/>
        </authorList>
    </citation>
    <scope>NUCLEOTIDE SEQUENCE [LARGE SCALE GENOMIC DNA]</scope>
    <source>
        <strain evidence="8 9">MK-D1</strain>
    </source>
</reference>
<keyword evidence="5" id="KW-0808">Transferase</keyword>
<keyword evidence="4 8" id="KW-0032">Aminotransferase</keyword>
<evidence type="ECO:0000256" key="3">
    <source>
        <dbReference type="ARBA" id="ARBA00011738"/>
    </source>
</evidence>
<dbReference type="AlphaFoldDB" id="A0A5B9D6K6"/>
<comment type="cofactor">
    <cofactor evidence="1">
        <name>pyridoxal 5'-phosphate</name>
        <dbReference type="ChEBI" id="CHEBI:597326"/>
    </cofactor>
</comment>
<dbReference type="PANTHER" id="PTHR46383:SF3">
    <property type="entry name" value="ASPARTATE AMINOTRANSFERASE-RELATED"/>
    <property type="match status" value="1"/>
</dbReference>
<evidence type="ECO:0000256" key="6">
    <source>
        <dbReference type="ARBA" id="ARBA00022898"/>
    </source>
</evidence>
<dbReference type="InterPro" id="IPR015421">
    <property type="entry name" value="PyrdxlP-dep_Trfase_major"/>
</dbReference>
<keyword evidence="9" id="KW-1185">Reference proteome</keyword>
<evidence type="ECO:0000313" key="8">
    <source>
        <dbReference type="EMBL" id="QEE14672.1"/>
    </source>
</evidence>
<comment type="subunit">
    <text evidence="3">Homodimer.</text>
</comment>
<dbReference type="GO" id="GO:0006520">
    <property type="term" value="P:amino acid metabolic process"/>
    <property type="evidence" value="ECO:0007669"/>
    <property type="project" value="InterPro"/>
</dbReference>
<gene>
    <name evidence="8" type="ORF">DSAG12_00485</name>
</gene>
<dbReference type="GO" id="GO:0004069">
    <property type="term" value="F:L-aspartate:2-oxoglutarate aminotransferase activity"/>
    <property type="evidence" value="ECO:0007669"/>
    <property type="project" value="UniProtKB-EC"/>
</dbReference>